<protein>
    <submittedName>
        <fullName evidence="1">Pantetheinase</fullName>
    </submittedName>
</protein>
<proteinExistence type="predicted"/>
<name>A0AAV3ZUA8_9GAST</name>
<accession>A0AAV3ZUA8</accession>
<gene>
    <name evidence="1" type="ORF">PoB_002450400</name>
</gene>
<evidence type="ECO:0000313" key="1">
    <source>
        <dbReference type="EMBL" id="GFN97998.1"/>
    </source>
</evidence>
<keyword evidence="2" id="KW-1185">Reference proteome</keyword>
<dbReference type="PANTHER" id="PTHR10609">
    <property type="entry name" value="BIOTINIDASE-RELATED"/>
    <property type="match status" value="1"/>
</dbReference>
<dbReference type="AlphaFoldDB" id="A0AAV3ZUA8"/>
<reference evidence="1 2" key="1">
    <citation type="journal article" date="2021" name="Elife">
        <title>Chloroplast acquisition without the gene transfer in kleptoplastic sea slugs, Plakobranchus ocellatus.</title>
        <authorList>
            <person name="Maeda T."/>
            <person name="Takahashi S."/>
            <person name="Yoshida T."/>
            <person name="Shimamura S."/>
            <person name="Takaki Y."/>
            <person name="Nagai Y."/>
            <person name="Toyoda A."/>
            <person name="Suzuki Y."/>
            <person name="Arimoto A."/>
            <person name="Ishii H."/>
            <person name="Satoh N."/>
            <person name="Nishiyama T."/>
            <person name="Hasebe M."/>
            <person name="Maruyama T."/>
            <person name="Minagawa J."/>
            <person name="Obokata J."/>
            <person name="Shigenobu S."/>
        </authorList>
    </citation>
    <scope>NUCLEOTIDE SEQUENCE [LARGE SCALE GENOMIC DNA]</scope>
</reference>
<sequence>MTCFDVLFKEPGIPLVEDYHVTNIVFPTAWMDALPLLPAIGFHSSFARTHRVNFLSANIHLPHLRFDGTGLYAPGGAIGFHYGRGNKSCLLNL</sequence>
<dbReference type="Proteomes" id="UP000735302">
    <property type="component" value="Unassembled WGS sequence"/>
</dbReference>
<dbReference type="EMBL" id="BLXT01002831">
    <property type="protein sequence ID" value="GFN97998.1"/>
    <property type="molecule type" value="Genomic_DNA"/>
</dbReference>
<dbReference type="InterPro" id="IPR040154">
    <property type="entry name" value="Biotinidase/VNN"/>
</dbReference>
<dbReference type="Gene3D" id="3.60.110.10">
    <property type="entry name" value="Carbon-nitrogen hydrolase"/>
    <property type="match status" value="1"/>
</dbReference>
<evidence type="ECO:0000313" key="2">
    <source>
        <dbReference type="Proteomes" id="UP000735302"/>
    </source>
</evidence>
<organism evidence="1 2">
    <name type="scientific">Plakobranchus ocellatus</name>
    <dbReference type="NCBI Taxonomy" id="259542"/>
    <lineage>
        <taxon>Eukaryota</taxon>
        <taxon>Metazoa</taxon>
        <taxon>Spiralia</taxon>
        <taxon>Lophotrochozoa</taxon>
        <taxon>Mollusca</taxon>
        <taxon>Gastropoda</taxon>
        <taxon>Heterobranchia</taxon>
        <taxon>Euthyneura</taxon>
        <taxon>Panpulmonata</taxon>
        <taxon>Sacoglossa</taxon>
        <taxon>Placobranchoidea</taxon>
        <taxon>Plakobranchidae</taxon>
        <taxon>Plakobranchus</taxon>
    </lineage>
</organism>
<dbReference type="InterPro" id="IPR036526">
    <property type="entry name" value="C-N_Hydrolase_sf"/>
</dbReference>
<dbReference type="PANTHER" id="PTHR10609:SF27">
    <property type="entry name" value="CN HYDROLASE DOMAIN-CONTAINING PROTEIN-RELATED"/>
    <property type="match status" value="1"/>
</dbReference>
<comment type="caution">
    <text evidence="1">The sequence shown here is derived from an EMBL/GenBank/DDBJ whole genome shotgun (WGS) entry which is preliminary data.</text>
</comment>